<proteinExistence type="predicted"/>
<organism evidence="1">
    <name type="scientific">Anguilla anguilla</name>
    <name type="common">European freshwater eel</name>
    <name type="synonym">Muraena anguilla</name>
    <dbReference type="NCBI Taxonomy" id="7936"/>
    <lineage>
        <taxon>Eukaryota</taxon>
        <taxon>Metazoa</taxon>
        <taxon>Chordata</taxon>
        <taxon>Craniata</taxon>
        <taxon>Vertebrata</taxon>
        <taxon>Euteleostomi</taxon>
        <taxon>Actinopterygii</taxon>
        <taxon>Neopterygii</taxon>
        <taxon>Teleostei</taxon>
        <taxon>Anguilliformes</taxon>
        <taxon>Anguillidae</taxon>
        <taxon>Anguilla</taxon>
    </lineage>
</organism>
<sequence length="10" mass="1043">MISLIAVILA</sequence>
<protein>
    <submittedName>
        <fullName evidence="1">Uncharacterized protein</fullName>
    </submittedName>
</protein>
<reference evidence="1" key="1">
    <citation type="submission" date="2014-11" db="EMBL/GenBank/DDBJ databases">
        <authorList>
            <person name="Amaro Gonzalez C."/>
        </authorList>
    </citation>
    <scope>NUCLEOTIDE SEQUENCE</scope>
</reference>
<dbReference type="EMBL" id="GBXM01074838">
    <property type="protein sequence ID" value="JAH33739.1"/>
    <property type="molecule type" value="Transcribed_RNA"/>
</dbReference>
<reference evidence="1" key="2">
    <citation type="journal article" date="2015" name="Fish Shellfish Immunol.">
        <title>Early steps in the European eel (Anguilla anguilla)-Vibrio vulnificus interaction in the gills: Role of the RtxA13 toxin.</title>
        <authorList>
            <person name="Callol A."/>
            <person name="Pajuelo D."/>
            <person name="Ebbesson L."/>
            <person name="Teles M."/>
            <person name="MacKenzie S."/>
            <person name="Amaro C."/>
        </authorList>
    </citation>
    <scope>NUCLEOTIDE SEQUENCE</scope>
</reference>
<name>A0A0E9RX31_ANGAN</name>
<accession>A0A0E9RX31</accession>
<evidence type="ECO:0000313" key="1">
    <source>
        <dbReference type="EMBL" id="JAH33739.1"/>
    </source>
</evidence>